<organism evidence="5 6">
    <name type="scientific">Tieghemiomyces parasiticus</name>
    <dbReference type="NCBI Taxonomy" id="78921"/>
    <lineage>
        <taxon>Eukaryota</taxon>
        <taxon>Fungi</taxon>
        <taxon>Fungi incertae sedis</taxon>
        <taxon>Zoopagomycota</taxon>
        <taxon>Kickxellomycotina</taxon>
        <taxon>Dimargaritomycetes</taxon>
        <taxon>Dimargaritales</taxon>
        <taxon>Dimargaritaceae</taxon>
        <taxon>Tieghemiomyces</taxon>
    </lineage>
</organism>
<reference evidence="5" key="1">
    <citation type="submission" date="2022-07" db="EMBL/GenBank/DDBJ databases">
        <title>Phylogenomic reconstructions and comparative analyses of Kickxellomycotina fungi.</title>
        <authorList>
            <person name="Reynolds N.K."/>
            <person name="Stajich J.E."/>
            <person name="Barry K."/>
            <person name="Grigoriev I.V."/>
            <person name="Crous P."/>
            <person name="Smith M.E."/>
        </authorList>
    </citation>
    <scope>NUCLEOTIDE SEQUENCE</scope>
    <source>
        <strain evidence="5">RSA 861</strain>
    </source>
</reference>
<dbReference type="InterPro" id="IPR013216">
    <property type="entry name" value="Methyltransf_11"/>
</dbReference>
<dbReference type="EMBL" id="JANBPT010000152">
    <property type="protein sequence ID" value="KAJ1926755.1"/>
    <property type="molecule type" value="Genomic_DNA"/>
</dbReference>
<dbReference type="GO" id="GO:0030488">
    <property type="term" value="P:tRNA methylation"/>
    <property type="evidence" value="ECO:0007669"/>
    <property type="project" value="TreeGrafter"/>
</dbReference>
<dbReference type="InterPro" id="IPR029063">
    <property type="entry name" value="SAM-dependent_MTases_sf"/>
</dbReference>
<name>A0A9W8AG02_9FUNG</name>
<dbReference type="Pfam" id="PF08241">
    <property type="entry name" value="Methyltransf_11"/>
    <property type="match status" value="1"/>
</dbReference>
<dbReference type="PANTHER" id="PTHR13069:SF21">
    <property type="entry name" value="ALKYLATED DNA REPAIR PROTEIN ALKB HOMOLOG 8"/>
    <property type="match status" value="1"/>
</dbReference>
<dbReference type="GO" id="GO:0008757">
    <property type="term" value="F:S-adenosylmethionine-dependent methyltransferase activity"/>
    <property type="evidence" value="ECO:0007669"/>
    <property type="project" value="InterPro"/>
</dbReference>
<dbReference type="GO" id="GO:0005737">
    <property type="term" value="C:cytoplasm"/>
    <property type="evidence" value="ECO:0007669"/>
    <property type="project" value="TreeGrafter"/>
</dbReference>
<comment type="caution">
    <text evidence="5">The sequence shown here is derived from an EMBL/GenBank/DDBJ whole genome shotgun (WGS) entry which is preliminary data.</text>
</comment>
<dbReference type="GO" id="GO:0000049">
    <property type="term" value="F:tRNA binding"/>
    <property type="evidence" value="ECO:0007669"/>
    <property type="project" value="TreeGrafter"/>
</dbReference>
<feature type="region of interest" description="Disordered" evidence="3">
    <location>
        <begin position="139"/>
        <end position="166"/>
    </location>
</feature>
<dbReference type="PANTHER" id="PTHR13069">
    <property type="entry name" value="ALKYLATED DNA REPAIR PROTEIN ALKB HOMOLOG 8"/>
    <property type="match status" value="1"/>
</dbReference>
<dbReference type="EC" id="2.1.1.229" evidence="5"/>
<proteinExistence type="predicted"/>
<feature type="compositionally biased region" description="Polar residues" evidence="3">
    <location>
        <begin position="154"/>
        <end position="166"/>
    </location>
</feature>
<keyword evidence="2 5" id="KW-0808">Transferase</keyword>
<feature type="domain" description="Methyltransferase type 11" evidence="4">
    <location>
        <begin position="10"/>
        <end position="98"/>
    </location>
</feature>
<dbReference type="Proteomes" id="UP001150569">
    <property type="component" value="Unassembled WGS sequence"/>
</dbReference>
<evidence type="ECO:0000256" key="3">
    <source>
        <dbReference type="SAM" id="MobiDB-lite"/>
    </source>
</evidence>
<evidence type="ECO:0000256" key="2">
    <source>
        <dbReference type="ARBA" id="ARBA00022679"/>
    </source>
</evidence>
<evidence type="ECO:0000259" key="4">
    <source>
        <dbReference type="Pfam" id="PF08241"/>
    </source>
</evidence>
<dbReference type="SUPFAM" id="SSF53335">
    <property type="entry name" value="S-adenosyl-L-methionine-dependent methyltransferases"/>
    <property type="match status" value="1"/>
</dbReference>
<dbReference type="AlphaFoldDB" id="A0A9W8AG02"/>
<evidence type="ECO:0000313" key="5">
    <source>
        <dbReference type="EMBL" id="KAJ1926755.1"/>
    </source>
</evidence>
<evidence type="ECO:0000313" key="6">
    <source>
        <dbReference type="Proteomes" id="UP001150569"/>
    </source>
</evidence>
<dbReference type="OrthoDB" id="271595at2759"/>
<dbReference type="InterPro" id="IPR051422">
    <property type="entry name" value="AlkB_tRNA_MeTrf/Diox"/>
</dbReference>
<dbReference type="CDD" id="cd02440">
    <property type="entry name" value="AdoMet_MTases"/>
    <property type="match status" value="1"/>
</dbReference>
<accession>A0A9W8AG02</accession>
<gene>
    <name evidence="5" type="primary">TRM9_2</name>
    <name evidence="5" type="ORF">IWQ60_003524</name>
</gene>
<evidence type="ECO:0000256" key="1">
    <source>
        <dbReference type="ARBA" id="ARBA00022603"/>
    </source>
</evidence>
<keyword evidence="1 5" id="KW-0489">Methyltransferase</keyword>
<dbReference type="GO" id="GO:0106335">
    <property type="term" value="F:tRNA (5-carboxymethyluridine(34)-5-O)-methyltransferase activity"/>
    <property type="evidence" value="ECO:0007669"/>
    <property type="project" value="UniProtKB-EC"/>
</dbReference>
<dbReference type="Gene3D" id="3.40.50.150">
    <property type="entry name" value="Vaccinia Virus protein VP39"/>
    <property type="match status" value="1"/>
</dbReference>
<dbReference type="GO" id="GO:0005634">
    <property type="term" value="C:nucleus"/>
    <property type="evidence" value="ECO:0007669"/>
    <property type="project" value="TreeGrafter"/>
</dbReference>
<keyword evidence="6" id="KW-1185">Reference proteome</keyword>
<sequence>MAASGSLGADVGCGNGKYMGVNPRLFLLGSDRSWGLLDITNRRGFEAMQADTLALGYRPNCFDFALSIAVIHHLSTSERRCAAVREMVRILRPGGQLLVFVWALEQKGKRRFDQTQQDFMVPWVIPVNSVHNTLTASTAGETSNAQDAAEDSTAPVTSSTNQVFHR</sequence>
<protein>
    <submittedName>
        <fullName evidence="5">tRNA methyltransferase, has a role in tRNA modification</fullName>
        <ecNumber evidence="5">2.1.1.229</ecNumber>
    </submittedName>
</protein>
<dbReference type="GO" id="GO:0002098">
    <property type="term" value="P:tRNA wobble uridine modification"/>
    <property type="evidence" value="ECO:0007669"/>
    <property type="project" value="TreeGrafter"/>
</dbReference>